<evidence type="ECO:0000259" key="1">
    <source>
        <dbReference type="Pfam" id="PF21530"/>
    </source>
</evidence>
<keyword evidence="3" id="KW-1185">Reference proteome</keyword>
<keyword evidence="2" id="KW-0547">Nucleotide-binding</keyword>
<dbReference type="InterPro" id="IPR049163">
    <property type="entry name" value="Pif1-like_2B_dom"/>
</dbReference>
<dbReference type="GO" id="GO:0004386">
    <property type="term" value="F:helicase activity"/>
    <property type="evidence" value="ECO:0007669"/>
    <property type="project" value="UniProtKB-KW"/>
</dbReference>
<accession>A0A8X6SR05</accession>
<proteinExistence type="predicted"/>
<dbReference type="GO" id="GO:0006260">
    <property type="term" value="P:DNA replication"/>
    <property type="evidence" value="ECO:0007669"/>
    <property type="project" value="TreeGrafter"/>
</dbReference>
<name>A0A8X6SR05_TRICX</name>
<reference evidence="2" key="1">
    <citation type="submission" date="2020-08" db="EMBL/GenBank/DDBJ databases">
        <title>Multicomponent nature underlies the extraordinary mechanical properties of spider dragline silk.</title>
        <authorList>
            <person name="Kono N."/>
            <person name="Nakamura H."/>
            <person name="Mori M."/>
            <person name="Yoshida Y."/>
            <person name="Ohtoshi R."/>
            <person name="Malay A.D."/>
            <person name="Moran D.A.P."/>
            <person name="Tomita M."/>
            <person name="Numata K."/>
            <person name="Arakawa K."/>
        </authorList>
    </citation>
    <scope>NUCLEOTIDE SEQUENCE</scope>
</reference>
<keyword evidence="2" id="KW-0378">Hydrolase</keyword>
<sequence length="126" mass="14457">MTFKSIDTTVDENKAVHFPTEFLNSLDVSGMPPQSLWLEIRSLVIFLYNLNPPRFCNDTCLFIKRTTRKILEAIILTAKCKGEIVLLPRVPLISPESPIPFKNLQFPIRLVFAMTINKSQTQTMFI</sequence>
<dbReference type="EMBL" id="BMAU01021318">
    <property type="protein sequence ID" value="GFY12876.1"/>
    <property type="molecule type" value="Genomic_DNA"/>
</dbReference>
<dbReference type="Pfam" id="PF21530">
    <property type="entry name" value="Pif1_2B_dom"/>
    <property type="match status" value="1"/>
</dbReference>
<dbReference type="PANTHER" id="PTHR23274:SF51">
    <property type="entry name" value="OS03G0423850 PROTEIN"/>
    <property type="match status" value="1"/>
</dbReference>
<gene>
    <name evidence="2" type="primary">g.10699</name>
    <name evidence="2" type="ORF">TNCV_3074361</name>
</gene>
<evidence type="ECO:0000313" key="3">
    <source>
        <dbReference type="Proteomes" id="UP000887159"/>
    </source>
</evidence>
<dbReference type="SUPFAM" id="SSF52540">
    <property type="entry name" value="P-loop containing nucleoside triphosphate hydrolases"/>
    <property type="match status" value="1"/>
</dbReference>
<comment type="caution">
    <text evidence="2">The sequence shown here is derived from an EMBL/GenBank/DDBJ whole genome shotgun (WGS) entry which is preliminary data.</text>
</comment>
<dbReference type="InterPro" id="IPR027417">
    <property type="entry name" value="P-loop_NTPase"/>
</dbReference>
<organism evidence="2 3">
    <name type="scientific">Trichonephila clavipes</name>
    <name type="common">Golden silk orbweaver</name>
    <name type="synonym">Nephila clavipes</name>
    <dbReference type="NCBI Taxonomy" id="2585209"/>
    <lineage>
        <taxon>Eukaryota</taxon>
        <taxon>Metazoa</taxon>
        <taxon>Ecdysozoa</taxon>
        <taxon>Arthropoda</taxon>
        <taxon>Chelicerata</taxon>
        <taxon>Arachnida</taxon>
        <taxon>Araneae</taxon>
        <taxon>Araneomorphae</taxon>
        <taxon>Entelegynae</taxon>
        <taxon>Araneoidea</taxon>
        <taxon>Nephilidae</taxon>
        <taxon>Trichonephila</taxon>
    </lineage>
</organism>
<feature type="domain" description="DNA helicase Pif1-like 2B" evidence="1">
    <location>
        <begin position="21"/>
        <end position="63"/>
    </location>
</feature>
<dbReference type="AlphaFoldDB" id="A0A8X6SR05"/>
<protein>
    <submittedName>
        <fullName evidence="2">ATP-dependent DNA helicase</fullName>
    </submittedName>
</protein>
<evidence type="ECO:0000313" key="2">
    <source>
        <dbReference type="EMBL" id="GFY12876.1"/>
    </source>
</evidence>
<keyword evidence="2" id="KW-0347">Helicase</keyword>
<dbReference type="GO" id="GO:0005657">
    <property type="term" value="C:replication fork"/>
    <property type="evidence" value="ECO:0007669"/>
    <property type="project" value="TreeGrafter"/>
</dbReference>
<dbReference type="Proteomes" id="UP000887159">
    <property type="component" value="Unassembled WGS sequence"/>
</dbReference>
<dbReference type="PANTHER" id="PTHR23274">
    <property type="entry name" value="DNA HELICASE-RELATED"/>
    <property type="match status" value="1"/>
</dbReference>
<keyword evidence="2" id="KW-0067">ATP-binding</keyword>